<dbReference type="InterPro" id="IPR019801">
    <property type="entry name" value="Glyco_hydro_35_CS"/>
</dbReference>
<keyword evidence="2 5" id="KW-0378">Hydrolase</keyword>
<evidence type="ECO:0000256" key="5">
    <source>
        <dbReference type="RuleBase" id="RU000675"/>
    </source>
</evidence>
<dbReference type="Pfam" id="PF21317">
    <property type="entry name" value="BetaGal_ABD_1"/>
    <property type="match status" value="1"/>
</dbReference>
<reference evidence="11" key="2">
    <citation type="journal article" date="2017" name="Plant Physiol. Biochem.">
        <title>Differential oxidative and antioxidative response of duckweed Lemna minor toward plant growth promoting/inhibiting bacteria.</title>
        <authorList>
            <person name="Ishizawa H."/>
            <person name="Kuroda M."/>
            <person name="Morikawa M."/>
            <person name="Ike M."/>
        </authorList>
    </citation>
    <scope>NUCLEOTIDE SEQUENCE [LARGE SCALE GENOMIC DNA]</scope>
    <source>
        <strain evidence="11">M6</strain>
    </source>
</reference>
<dbReference type="PANTHER" id="PTHR23421">
    <property type="entry name" value="BETA-GALACTOSIDASE RELATED"/>
    <property type="match status" value="1"/>
</dbReference>
<comment type="catalytic activity">
    <reaction evidence="5">
        <text>Hydrolysis of terminal non-reducing beta-D-galactose residues in beta-D-galactosides.</text>
        <dbReference type="EC" id="3.2.1.23"/>
    </reaction>
</comment>
<dbReference type="PROSITE" id="PS51318">
    <property type="entry name" value="TAT"/>
    <property type="match status" value="1"/>
</dbReference>
<dbReference type="SUPFAM" id="SSF51445">
    <property type="entry name" value="(Trans)glycosidases"/>
    <property type="match status" value="1"/>
</dbReference>
<dbReference type="SUPFAM" id="SSF49785">
    <property type="entry name" value="Galactose-binding domain-like"/>
    <property type="match status" value="1"/>
</dbReference>
<dbReference type="PIRSF" id="PIRSF006336">
    <property type="entry name" value="B-gal"/>
    <property type="match status" value="1"/>
</dbReference>
<evidence type="ECO:0000313" key="10">
    <source>
        <dbReference type="EMBL" id="BBF79955.1"/>
    </source>
</evidence>
<feature type="domain" description="Beta-galactosidase 1-like first all-beta" evidence="8">
    <location>
        <begin position="397"/>
        <end position="503"/>
    </location>
</feature>
<evidence type="ECO:0000256" key="3">
    <source>
        <dbReference type="ARBA" id="ARBA00023295"/>
    </source>
</evidence>
<evidence type="ECO:0000256" key="6">
    <source>
        <dbReference type="RuleBase" id="RU003679"/>
    </source>
</evidence>
<dbReference type="InterPro" id="IPR048912">
    <property type="entry name" value="BetaGal1-like_ABD1"/>
</dbReference>
<evidence type="ECO:0000313" key="11">
    <source>
        <dbReference type="Proteomes" id="UP000278756"/>
    </source>
</evidence>
<name>A0A3G9G286_9CAUL</name>
<feature type="active site" description="Proton donor" evidence="4">
    <location>
        <position position="186"/>
    </location>
</feature>
<reference evidence="11" key="1">
    <citation type="journal article" date="2017" name="Biotechnol. Biofuels">
        <title>Evaluation of environmental bacterial communities as a factor affecting the growth of duckweed Lemna minor.</title>
        <authorList>
            <person name="Ishizawa H."/>
            <person name="Kuroda M."/>
            <person name="Morikawa M."/>
            <person name="Ike M."/>
        </authorList>
    </citation>
    <scope>NUCLEOTIDE SEQUENCE [LARGE SCALE GENOMIC DNA]</scope>
    <source>
        <strain evidence="11">M6</strain>
    </source>
</reference>
<dbReference type="EMBL" id="AP018827">
    <property type="protein sequence ID" value="BBF79955.1"/>
    <property type="molecule type" value="Genomic_DNA"/>
</dbReference>
<dbReference type="GO" id="GO:0004565">
    <property type="term" value="F:beta-galactosidase activity"/>
    <property type="evidence" value="ECO:0007669"/>
    <property type="project" value="UniProtKB-EC"/>
</dbReference>
<accession>A0A3G9G286</accession>
<sequence>MIDRRQILGGLAASTVTLGFSAGDASAASSRFTIKDDEFLLDGKPVHLMAGEMHYPRIPRELWRDRLRKLKALGLNTLSTYTFWSAHEKKPGVYDFSGNLDVAAWVKMAQEEGLHVLLRPGPYACAEWDNGGYPAWFLNDPDIRPRSLDPRYMGPAGQWLKRLGQEVAHLEIDKGGPILMTQVENEYGSYGNDLNYMRAVRDQVRAAGFIGQLYTVDGAAVIENGALPELFNGINFGTYDKAEGEFARYARFKTKGPRMCTELWGGWFDHFGEMHANMEIPPLMESLKWMLDNRISFSFYMLHGGTSFAFDAGANFHKTHGYQPDISSYDYDAMLDEAGRVTPKYEAARELFRRYVPAERFTALPEPEKALKIERFALRETAPLSQLYPEGVSHAQPKTFEQMGQPHGLMLYRHTAKTALSGQLRVGEARDYALVSAGQARVGTLDRRLKETEIEVSLNVGETLELLIDAMGRINYGDQIGKDQKGLIGPVTLNGKPLTGWTHQGVPLDDLSALRFKRQRVDGPAFYRGTFETPEAGFTFLDLRGWGKGYVWVNGHNLGRYWSVGPQRAVFVPAPYLKVGVNEVVVLDLHDQGERSLAGSGSQIWDLPGLVKG</sequence>
<dbReference type="AlphaFoldDB" id="A0A3G9G286"/>
<comment type="similarity">
    <text evidence="1 6">Belongs to the glycosyl hydrolase 35 family.</text>
</comment>
<dbReference type="InterPro" id="IPR006311">
    <property type="entry name" value="TAT_signal"/>
</dbReference>
<proteinExistence type="inferred from homology"/>
<feature type="active site" description="Nucleophile" evidence="4">
    <location>
        <position position="262"/>
    </location>
</feature>
<dbReference type="EC" id="3.2.1.23" evidence="5"/>
<dbReference type="OrthoDB" id="9813184at2"/>
<dbReference type="Gene3D" id="2.60.120.260">
    <property type="entry name" value="Galactose-binding domain-like"/>
    <property type="match status" value="2"/>
</dbReference>
<feature type="domain" description="Beta-galactosidase galactose-binding" evidence="9">
    <location>
        <begin position="524"/>
        <end position="582"/>
    </location>
</feature>
<dbReference type="Pfam" id="PF21467">
    <property type="entry name" value="BetaGal_gal-bd"/>
    <property type="match status" value="1"/>
</dbReference>
<keyword evidence="3 5" id="KW-0326">Glycosidase</keyword>
<organism evidence="10 11">
    <name type="scientific">Asticcacaulis excentricus</name>
    <dbReference type="NCBI Taxonomy" id="78587"/>
    <lineage>
        <taxon>Bacteria</taxon>
        <taxon>Pseudomonadati</taxon>
        <taxon>Pseudomonadota</taxon>
        <taxon>Alphaproteobacteria</taxon>
        <taxon>Caulobacterales</taxon>
        <taxon>Caulobacteraceae</taxon>
        <taxon>Asticcacaulis</taxon>
    </lineage>
</organism>
<dbReference type="GO" id="GO:0005975">
    <property type="term" value="P:carbohydrate metabolic process"/>
    <property type="evidence" value="ECO:0007669"/>
    <property type="project" value="InterPro"/>
</dbReference>
<dbReference type="PRINTS" id="PR00742">
    <property type="entry name" value="GLHYDRLASE35"/>
</dbReference>
<evidence type="ECO:0000256" key="1">
    <source>
        <dbReference type="ARBA" id="ARBA00009809"/>
    </source>
</evidence>
<protein>
    <recommendedName>
        <fullName evidence="5">Beta-galactosidase</fullName>
        <ecNumber evidence="5">3.2.1.23</ecNumber>
    </recommendedName>
</protein>
<dbReference type="InterPro" id="IPR008979">
    <property type="entry name" value="Galactose-bd-like_sf"/>
</dbReference>
<evidence type="ECO:0000259" key="7">
    <source>
        <dbReference type="Pfam" id="PF01301"/>
    </source>
</evidence>
<dbReference type="InterPro" id="IPR026283">
    <property type="entry name" value="B-gal_1-like"/>
</dbReference>
<dbReference type="RefSeq" id="WP_126420132.1">
    <property type="nucleotide sequence ID" value="NZ_AP018827.1"/>
</dbReference>
<evidence type="ECO:0000259" key="8">
    <source>
        <dbReference type="Pfam" id="PF21317"/>
    </source>
</evidence>
<dbReference type="InterPro" id="IPR001944">
    <property type="entry name" value="Glycoside_Hdrlase_35"/>
</dbReference>
<dbReference type="Pfam" id="PF01301">
    <property type="entry name" value="Glyco_hydro_35"/>
    <property type="match status" value="1"/>
</dbReference>
<gene>
    <name evidence="10" type="ORF">EM6_0532</name>
</gene>
<evidence type="ECO:0000256" key="2">
    <source>
        <dbReference type="ARBA" id="ARBA00022801"/>
    </source>
</evidence>
<evidence type="ECO:0000259" key="9">
    <source>
        <dbReference type="Pfam" id="PF21467"/>
    </source>
</evidence>
<evidence type="ECO:0000256" key="4">
    <source>
        <dbReference type="PIRSR" id="PIRSR006336-1"/>
    </source>
</evidence>
<dbReference type="Proteomes" id="UP000278756">
    <property type="component" value="Chromosome 1"/>
</dbReference>
<dbReference type="Gene3D" id="3.20.20.80">
    <property type="entry name" value="Glycosidases"/>
    <property type="match status" value="1"/>
</dbReference>
<dbReference type="PROSITE" id="PS01182">
    <property type="entry name" value="GLYCOSYL_HYDROL_F35"/>
    <property type="match status" value="1"/>
</dbReference>
<dbReference type="InterPro" id="IPR048913">
    <property type="entry name" value="BetaGal_gal-bd"/>
</dbReference>
<dbReference type="InterPro" id="IPR017853">
    <property type="entry name" value="GH"/>
</dbReference>
<dbReference type="InterPro" id="IPR031330">
    <property type="entry name" value="Gly_Hdrlase_35_cat"/>
</dbReference>
<feature type="domain" description="Glycoside hydrolase 35 catalytic" evidence="7">
    <location>
        <begin position="38"/>
        <end position="354"/>
    </location>
</feature>